<dbReference type="OrthoDB" id="1269099at2759"/>
<protein>
    <submittedName>
        <fullName evidence="2">Uncharacterized protein</fullName>
    </submittedName>
</protein>
<sequence>MVEAGASFMDKVEAAADDVVIDGAGVGVGDAGEEEEEEMAPVEPLPEPLDDCGPVAWPMPDFCPLTIDGALKESFLETLRKDAAEVERPAREGAEEGEEALSPDSRPSSSKRHRAGTASPSSRSSPYRNILHVFQQCRQDAVGETPTKNY</sequence>
<accession>A0A3L6EFQ4</accession>
<evidence type="ECO:0000313" key="3">
    <source>
        <dbReference type="Proteomes" id="UP000251960"/>
    </source>
</evidence>
<feature type="compositionally biased region" description="Polar residues" evidence="1">
    <location>
        <begin position="118"/>
        <end position="127"/>
    </location>
</feature>
<dbReference type="KEGG" id="zma:103629887"/>
<evidence type="ECO:0000256" key="1">
    <source>
        <dbReference type="SAM" id="MobiDB-lite"/>
    </source>
</evidence>
<feature type="compositionally biased region" description="Acidic residues" evidence="1">
    <location>
        <begin position="31"/>
        <end position="40"/>
    </location>
</feature>
<name>A0A3L6EFQ4_MAIZE</name>
<gene>
    <name evidence="2" type="ORF">Zm00014a_003317</name>
</gene>
<comment type="caution">
    <text evidence="2">The sequence shown here is derived from an EMBL/GenBank/DDBJ whole genome shotgun (WGS) entry which is preliminary data.</text>
</comment>
<feature type="compositionally biased region" description="Basic and acidic residues" evidence="1">
    <location>
        <begin position="82"/>
        <end position="94"/>
    </location>
</feature>
<organism evidence="2 3">
    <name type="scientific">Zea mays</name>
    <name type="common">Maize</name>
    <dbReference type="NCBI Taxonomy" id="4577"/>
    <lineage>
        <taxon>Eukaryota</taxon>
        <taxon>Viridiplantae</taxon>
        <taxon>Streptophyta</taxon>
        <taxon>Embryophyta</taxon>
        <taxon>Tracheophyta</taxon>
        <taxon>Spermatophyta</taxon>
        <taxon>Magnoliopsida</taxon>
        <taxon>Liliopsida</taxon>
        <taxon>Poales</taxon>
        <taxon>Poaceae</taxon>
        <taxon>PACMAD clade</taxon>
        <taxon>Panicoideae</taxon>
        <taxon>Andropogonodae</taxon>
        <taxon>Andropogoneae</taxon>
        <taxon>Tripsacinae</taxon>
        <taxon>Zea</taxon>
    </lineage>
</organism>
<feature type="region of interest" description="Disordered" evidence="1">
    <location>
        <begin position="82"/>
        <end position="130"/>
    </location>
</feature>
<dbReference type="AlphaFoldDB" id="A0A3L6EFQ4"/>
<dbReference type="PANTHER" id="PTHR34196:SF4">
    <property type="entry name" value="OS06G0208200 PROTEIN"/>
    <property type="match status" value="1"/>
</dbReference>
<proteinExistence type="predicted"/>
<reference evidence="2 3" key="1">
    <citation type="journal article" date="2018" name="Nat. Genet.">
        <title>Extensive intraspecific gene order and gene structural variations between Mo17 and other maize genomes.</title>
        <authorList>
            <person name="Sun S."/>
            <person name="Zhou Y."/>
            <person name="Chen J."/>
            <person name="Shi J."/>
            <person name="Zhao H."/>
            <person name="Zhao H."/>
            <person name="Song W."/>
            <person name="Zhang M."/>
            <person name="Cui Y."/>
            <person name="Dong X."/>
            <person name="Liu H."/>
            <person name="Ma X."/>
            <person name="Jiao Y."/>
            <person name="Wang B."/>
            <person name="Wei X."/>
            <person name="Stein J.C."/>
            <person name="Glaubitz J.C."/>
            <person name="Lu F."/>
            <person name="Yu G."/>
            <person name="Liang C."/>
            <person name="Fengler K."/>
            <person name="Li B."/>
            <person name="Rafalski A."/>
            <person name="Schnable P.S."/>
            <person name="Ware D.H."/>
            <person name="Buckler E.S."/>
            <person name="Lai J."/>
        </authorList>
    </citation>
    <scope>NUCLEOTIDE SEQUENCE [LARGE SCALE GENOMIC DNA]</scope>
    <source>
        <strain evidence="3">cv. Missouri 17</strain>
        <tissue evidence="2">Seedling</tissue>
    </source>
</reference>
<dbReference type="Proteomes" id="UP000251960">
    <property type="component" value="Chromosome 6"/>
</dbReference>
<dbReference type="PANTHER" id="PTHR34196">
    <property type="entry name" value="OS02G0697700 PROTEIN"/>
    <property type="match status" value="1"/>
</dbReference>
<dbReference type="EMBL" id="NCVQ01000007">
    <property type="protein sequence ID" value="PWZ19448.1"/>
    <property type="molecule type" value="Genomic_DNA"/>
</dbReference>
<dbReference type="ExpressionAtlas" id="A0A3L6EFQ4">
    <property type="expression patterns" value="baseline and differential"/>
</dbReference>
<feature type="region of interest" description="Disordered" evidence="1">
    <location>
        <begin position="25"/>
        <end position="53"/>
    </location>
</feature>
<evidence type="ECO:0000313" key="2">
    <source>
        <dbReference type="EMBL" id="PWZ19448.1"/>
    </source>
</evidence>